<evidence type="ECO:0000313" key="3">
    <source>
        <dbReference type="EMBL" id="EEN63925.1"/>
    </source>
</evidence>
<organism>
    <name type="scientific">Branchiostoma floridae</name>
    <name type="common">Florida lancelet</name>
    <name type="synonym">Amphioxus</name>
    <dbReference type="NCBI Taxonomy" id="7739"/>
    <lineage>
        <taxon>Eukaryota</taxon>
        <taxon>Metazoa</taxon>
        <taxon>Chordata</taxon>
        <taxon>Cephalochordata</taxon>
        <taxon>Leptocardii</taxon>
        <taxon>Amphioxiformes</taxon>
        <taxon>Branchiostomatidae</taxon>
        <taxon>Branchiostoma</taxon>
    </lineage>
</organism>
<dbReference type="EMBL" id="GG666488">
    <property type="protein sequence ID" value="EEN63925.1"/>
    <property type="molecule type" value="Genomic_DNA"/>
</dbReference>
<feature type="region of interest" description="Disordered" evidence="2">
    <location>
        <begin position="495"/>
        <end position="538"/>
    </location>
</feature>
<name>C3Y6G5_BRAFL</name>
<feature type="compositionally biased region" description="Polar residues" evidence="2">
    <location>
        <begin position="500"/>
        <end position="511"/>
    </location>
</feature>
<accession>C3Y6G5</accession>
<dbReference type="PANTHER" id="PTHR22028">
    <property type="entry name" value="SFI1 SPINDLE BODY DOMAIN-CONTAINING PROTEIN-RELATED"/>
    <property type="match status" value="1"/>
</dbReference>
<dbReference type="eggNOG" id="KOG4775">
    <property type="taxonomic scope" value="Eukaryota"/>
</dbReference>
<feature type="region of interest" description="Disordered" evidence="2">
    <location>
        <begin position="384"/>
        <end position="411"/>
    </location>
</feature>
<keyword evidence="1" id="KW-0175">Coiled coil</keyword>
<reference evidence="3" key="1">
    <citation type="journal article" date="2008" name="Nature">
        <title>The amphioxus genome and the evolution of the chordate karyotype.</title>
        <authorList>
            <consortium name="US DOE Joint Genome Institute (JGI-PGF)"/>
            <person name="Putnam N.H."/>
            <person name="Butts T."/>
            <person name="Ferrier D.E.K."/>
            <person name="Furlong R.F."/>
            <person name="Hellsten U."/>
            <person name="Kawashima T."/>
            <person name="Robinson-Rechavi M."/>
            <person name="Shoguchi E."/>
            <person name="Terry A."/>
            <person name="Yu J.-K."/>
            <person name="Benito-Gutierrez E.L."/>
            <person name="Dubchak I."/>
            <person name="Garcia-Fernandez J."/>
            <person name="Gibson-Brown J.J."/>
            <person name="Grigoriev I.V."/>
            <person name="Horton A.C."/>
            <person name="de Jong P.J."/>
            <person name="Jurka J."/>
            <person name="Kapitonov V.V."/>
            <person name="Kohara Y."/>
            <person name="Kuroki Y."/>
            <person name="Lindquist E."/>
            <person name="Lucas S."/>
            <person name="Osoegawa K."/>
            <person name="Pennacchio L.A."/>
            <person name="Salamov A.A."/>
            <person name="Satou Y."/>
            <person name="Sauka-Spengler T."/>
            <person name="Schmutz J."/>
            <person name="Shin-I T."/>
            <person name="Toyoda A."/>
            <person name="Bronner-Fraser M."/>
            <person name="Fujiyama A."/>
            <person name="Holland L.Z."/>
            <person name="Holland P.W.H."/>
            <person name="Satoh N."/>
            <person name="Rokhsar D.S."/>
        </authorList>
    </citation>
    <scope>NUCLEOTIDE SEQUENCE [LARGE SCALE GENOMIC DNA]</scope>
    <source>
        <strain evidence="3">S238N-H82</strain>
        <tissue evidence="3">Testes</tissue>
    </source>
</reference>
<dbReference type="InterPro" id="IPR052270">
    <property type="entry name" value="CACF_protein"/>
</dbReference>
<protein>
    <recommendedName>
        <fullName evidence="4">Sfi1 spindle body domain-containing protein</fullName>
    </recommendedName>
</protein>
<feature type="compositionally biased region" description="Polar residues" evidence="2">
    <location>
        <begin position="400"/>
        <end position="411"/>
    </location>
</feature>
<proteinExistence type="predicted"/>
<feature type="compositionally biased region" description="Basic and acidic residues" evidence="2">
    <location>
        <begin position="522"/>
        <end position="538"/>
    </location>
</feature>
<evidence type="ECO:0000256" key="1">
    <source>
        <dbReference type="SAM" id="Coils"/>
    </source>
</evidence>
<dbReference type="InParanoid" id="C3Y6G5"/>
<gene>
    <name evidence="3" type="ORF">BRAFLDRAFT_74865</name>
</gene>
<evidence type="ECO:0008006" key="4">
    <source>
        <dbReference type="Google" id="ProtNLM"/>
    </source>
</evidence>
<feature type="coiled-coil region" evidence="1">
    <location>
        <begin position="578"/>
        <end position="640"/>
    </location>
</feature>
<dbReference type="PANTHER" id="PTHR22028:SF4">
    <property type="entry name" value="PROTEIN SFI1 HOMOLOG"/>
    <property type="match status" value="1"/>
</dbReference>
<dbReference type="AlphaFoldDB" id="C3Y6G5"/>
<sequence length="670" mass="77971">MAVRHHYRQQLRRAWAHWAQYMAYRRIKQQKKSTGEQHYQRHILTKLMQAWKLVHGQAKRTNMQVQQRVHHHNIVTLRRALSTWQENARTERETRLKEDRAQKHWERETLKLLLKRQSEWLYRTRLTAKFFLVWKHQLNNANEEKEQTIRALWHWSISLQYRTLQAWLSYTADRRRKANRIAVAMETRRRRLLREGVAQWLAMAADMADMRSKMAAQRQAEVAYGTFQMVRKCAMKWREKTLAGRDKRVHRGVTSALGPVVRDAPPVTRPTPSVASPVRPTPADLTRGVQAIDRAMAGPYTTRRERPKPRHPDFLADSLKREGLLPKPPSKMERPIPTQYYTPDQELYLQQQDPPPVPTHVPTQDNLDAAIHPTSTRTEQLLQTQVPSKHPTRGPIAADKTSQPFPTQTRMTDIRPDATEDVSEVNRTTPKNNLRIFAPQSYTGIAEARKDRVSLENTGDREKTLPSPTREVKPLSLTTEEYELIPPSAFLVPKTDKASKLTSPKQLQGKDSSLMPPALFESPEKEDRVEEVDTRRERIEKQTSCADGEMDRGEYIGGDGKSRLQNGQKTVLEEMLHIKEAMQKYKQNRKALRRIEQHYKQLSSWLKEQQHLDGQDDEVLQQVRLELQEMEAEKDELSTKLQEEKPTIEAMAARAQDILALERNLLTAVE</sequence>
<feature type="region of interest" description="Disordered" evidence="2">
    <location>
        <begin position="259"/>
        <end position="283"/>
    </location>
</feature>
<dbReference type="STRING" id="7739.C3Y6G5"/>
<evidence type="ECO:0000256" key="2">
    <source>
        <dbReference type="SAM" id="MobiDB-lite"/>
    </source>
</evidence>